<dbReference type="InterPro" id="IPR016053">
    <property type="entry name" value="Haem_Oase-like"/>
</dbReference>
<gene>
    <name evidence="1" type="ORF">LGQ90_04790</name>
</gene>
<sequence length="191" mass="21985">MTVLIWVMEMLSNLREETKELHNDIEKDNIANKIMDNSISLEEYKLLLFQNYIAYKSAESEIDKFLPNYGTDKTDRLKQDLENLGLSNFDCELEFKCSNEAEAIGAAYVIEGSAMGGMLIGKEIKNCTSLSSLQDQYFFNGERSSMTGWNAYLKYLRSREFNEQEILTATKKAQETFLLFKEAFNYTLSSC</sequence>
<accession>A0A9X1RXN6</accession>
<proteinExistence type="predicted"/>
<evidence type="ECO:0000313" key="1">
    <source>
        <dbReference type="EMBL" id="MCB7480575.1"/>
    </source>
</evidence>
<dbReference type="Gene3D" id="1.20.910.10">
    <property type="entry name" value="Heme oxygenase-like"/>
    <property type="match status" value="1"/>
</dbReference>
<keyword evidence="2" id="KW-1185">Reference proteome</keyword>
<dbReference type="InterPro" id="IPR016084">
    <property type="entry name" value="Haem_Oase-like_multi-hlx"/>
</dbReference>
<reference evidence="1" key="1">
    <citation type="submission" date="2021-10" db="EMBL/GenBank/DDBJ databases">
        <title>Gramella sp. ASW11-100T, isolated from marine sediment.</title>
        <authorList>
            <person name="Xia C."/>
        </authorList>
    </citation>
    <scope>NUCLEOTIDE SEQUENCE</scope>
    <source>
        <strain evidence="1">ASW11-100</strain>
    </source>
</reference>
<dbReference type="GO" id="GO:0004392">
    <property type="term" value="F:heme oxygenase (decyclizing) activity"/>
    <property type="evidence" value="ECO:0007669"/>
    <property type="project" value="InterPro"/>
</dbReference>
<dbReference type="CDD" id="cd19166">
    <property type="entry name" value="HemeO-bac"/>
    <property type="match status" value="1"/>
</dbReference>
<name>A0A9X1RXN6_9FLAO</name>
<dbReference type="RefSeq" id="WP_229338713.1">
    <property type="nucleotide sequence ID" value="NZ_JAJBZG010000002.1"/>
</dbReference>
<comment type="caution">
    <text evidence="1">The sequence shown here is derived from an EMBL/GenBank/DDBJ whole genome shotgun (WGS) entry which is preliminary data.</text>
</comment>
<evidence type="ECO:0000313" key="2">
    <source>
        <dbReference type="Proteomes" id="UP001139414"/>
    </source>
</evidence>
<dbReference type="AlphaFoldDB" id="A0A9X1RXN6"/>
<dbReference type="SUPFAM" id="SSF48613">
    <property type="entry name" value="Heme oxygenase-like"/>
    <property type="match status" value="1"/>
</dbReference>
<dbReference type="Pfam" id="PF01126">
    <property type="entry name" value="Heme_oxygenase"/>
    <property type="match status" value="1"/>
</dbReference>
<protein>
    <submittedName>
        <fullName evidence="1">Biliverdin-producing heme oxygenase</fullName>
    </submittedName>
</protein>
<dbReference type="EMBL" id="JAJBZG010000002">
    <property type="protein sequence ID" value="MCB7480575.1"/>
    <property type="molecule type" value="Genomic_DNA"/>
</dbReference>
<organism evidence="1 2">
    <name type="scientific">Christiangramia sediminis</name>
    <dbReference type="NCBI Taxonomy" id="2881336"/>
    <lineage>
        <taxon>Bacteria</taxon>
        <taxon>Pseudomonadati</taxon>
        <taxon>Bacteroidota</taxon>
        <taxon>Flavobacteriia</taxon>
        <taxon>Flavobacteriales</taxon>
        <taxon>Flavobacteriaceae</taxon>
        <taxon>Christiangramia</taxon>
    </lineage>
</organism>
<dbReference type="GO" id="GO:0006788">
    <property type="term" value="P:heme oxidation"/>
    <property type="evidence" value="ECO:0007669"/>
    <property type="project" value="InterPro"/>
</dbReference>
<dbReference type="Proteomes" id="UP001139414">
    <property type="component" value="Unassembled WGS sequence"/>
</dbReference>